<dbReference type="PROSITE" id="PS51257">
    <property type="entry name" value="PROKAR_LIPOPROTEIN"/>
    <property type="match status" value="1"/>
</dbReference>
<organism evidence="3 4">
    <name type="scientific">Sphagnum troendelagicum</name>
    <dbReference type="NCBI Taxonomy" id="128251"/>
    <lineage>
        <taxon>Eukaryota</taxon>
        <taxon>Viridiplantae</taxon>
        <taxon>Streptophyta</taxon>
        <taxon>Embryophyta</taxon>
        <taxon>Bryophyta</taxon>
        <taxon>Sphagnophytina</taxon>
        <taxon>Sphagnopsida</taxon>
        <taxon>Sphagnales</taxon>
        <taxon>Sphagnaceae</taxon>
        <taxon>Sphagnum</taxon>
    </lineage>
</organism>
<evidence type="ECO:0000256" key="1">
    <source>
        <dbReference type="SAM" id="MobiDB-lite"/>
    </source>
</evidence>
<sequence>MRFRGRFLLVCIVAFLSACLMSRRCPCFETKNGLTSLDQPQLQQHHNEKGSDEPQISSQVLAPHYLLRGSWAQWTATTAATATTITSLKGNWISSHNTVAVMQDSAATRSAQDSAAIRSADEGEESRYLLGFDRDYVEPGPNVNNNLDAPSPQPFPSN</sequence>
<keyword evidence="2" id="KW-0732">Signal</keyword>
<evidence type="ECO:0000256" key="2">
    <source>
        <dbReference type="SAM" id="SignalP"/>
    </source>
</evidence>
<evidence type="ECO:0000313" key="3">
    <source>
        <dbReference type="EMBL" id="CAK9228178.1"/>
    </source>
</evidence>
<reference evidence="3" key="1">
    <citation type="submission" date="2024-02" db="EMBL/GenBank/DDBJ databases">
        <authorList>
            <consortium name="ELIXIR-Norway"/>
            <consortium name="Elixir Norway"/>
        </authorList>
    </citation>
    <scope>NUCLEOTIDE SEQUENCE</scope>
</reference>
<protein>
    <submittedName>
        <fullName evidence="3">Uncharacterized protein</fullName>
    </submittedName>
</protein>
<feature type="chain" id="PRO_5046216592" evidence="2">
    <location>
        <begin position="23"/>
        <end position="158"/>
    </location>
</feature>
<dbReference type="EMBL" id="OZ019898">
    <property type="protein sequence ID" value="CAK9228178.1"/>
    <property type="molecule type" value="Genomic_DNA"/>
</dbReference>
<gene>
    <name evidence="3" type="ORF">CSSPTR1EN2_LOCUS18833</name>
</gene>
<accession>A0ABP0UQM3</accession>
<feature type="signal peptide" evidence="2">
    <location>
        <begin position="1"/>
        <end position="22"/>
    </location>
</feature>
<name>A0ABP0UQM3_9BRYO</name>
<proteinExistence type="predicted"/>
<dbReference type="Proteomes" id="UP001497512">
    <property type="component" value="Chromosome 6"/>
</dbReference>
<evidence type="ECO:0000313" key="4">
    <source>
        <dbReference type="Proteomes" id="UP001497512"/>
    </source>
</evidence>
<feature type="region of interest" description="Disordered" evidence="1">
    <location>
        <begin position="134"/>
        <end position="158"/>
    </location>
</feature>
<keyword evidence="4" id="KW-1185">Reference proteome</keyword>